<reference evidence="2 3" key="1">
    <citation type="journal article" date="2018" name="MBio">
        <title>Comparative Genomics Reveals the Core Gene Toolbox for the Fungus-Insect Symbiosis.</title>
        <authorList>
            <person name="Wang Y."/>
            <person name="Stata M."/>
            <person name="Wang W."/>
            <person name="Stajich J.E."/>
            <person name="White M.M."/>
            <person name="Moncalvo J.M."/>
        </authorList>
    </citation>
    <scope>NUCLEOTIDE SEQUENCE [LARGE SCALE GENOMIC DNA]</scope>
    <source>
        <strain evidence="2 3">SWE-8-4</strain>
    </source>
</reference>
<organism evidence="2 3">
    <name type="scientific">Smittium simulii</name>
    <dbReference type="NCBI Taxonomy" id="133385"/>
    <lineage>
        <taxon>Eukaryota</taxon>
        <taxon>Fungi</taxon>
        <taxon>Fungi incertae sedis</taxon>
        <taxon>Zoopagomycota</taxon>
        <taxon>Kickxellomycotina</taxon>
        <taxon>Harpellomycetes</taxon>
        <taxon>Harpellales</taxon>
        <taxon>Legeriomycetaceae</taxon>
        <taxon>Smittium</taxon>
    </lineage>
</organism>
<dbReference type="OrthoDB" id="5554389at2759"/>
<evidence type="ECO:0000313" key="3">
    <source>
        <dbReference type="Proteomes" id="UP000245383"/>
    </source>
</evidence>
<evidence type="ECO:0000313" key="2">
    <source>
        <dbReference type="EMBL" id="PVU92093.1"/>
    </source>
</evidence>
<protein>
    <recommendedName>
        <fullName evidence="4">CCHC-type domain-containing protein</fullName>
    </recommendedName>
</protein>
<evidence type="ECO:0000256" key="1">
    <source>
        <dbReference type="SAM" id="MobiDB-lite"/>
    </source>
</evidence>
<feature type="compositionally biased region" description="Polar residues" evidence="1">
    <location>
        <begin position="311"/>
        <end position="325"/>
    </location>
</feature>
<proteinExistence type="predicted"/>
<evidence type="ECO:0008006" key="4">
    <source>
        <dbReference type="Google" id="ProtNLM"/>
    </source>
</evidence>
<dbReference type="AlphaFoldDB" id="A0A2T9YID8"/>
<feature type="compositionally biased region" description="Polar residues" evidence="1">
    <location>
        <begin position="294"/>
        <end position="303"/>
    </location>
</feature>
<name>A0A2T9YID8_9FUNG</name>
<dbReference type="Proteomes" id="UP000245383">
    <property type="component" value="Unassembled WGS sequence"/>
</dbReference>
<accession>A0A2T9YID8</accession>
<gene>
    <name evidence="2" type="ORF">BB561_004042</name>
</gene>
<feature type="region of interest" description="Disordered" evidence="1">
    <location>
        <begin position="294"/>
        <end position="325"/>
    </location>
</feature>
<keyword evidence="3" id="KW-1185">Reference proteome</keyword>
<dbReference type="STRING" id="133385.A0A2T9YID8"/>
<sequence>MQKVPGVIPSSAAGVPYHSAKRTRLEYSTVAKTGLIDPVSKPDYHFNFPPKNIQKTQVSYTNAAKNQKKVTYDATVYKEVSIKHCLDNSEPHQLKIMCMGGSDRRIGCSWRQFPDNINEALDYVTDAQLNEANCFFKISVHYCGRQVDLYQTVNIDKDITVIKINNFQKVGVKTMANALKETLNLIGEISDISAWAVKNKGRFMPYDIKVLFKKNDEKVEIHNLFEVRGEFIPITYRGCQPICSFCKKSGHWNSECSIIFGSKKQILKQEPKTQGKPNEFAKNLAKYKQNRFQSNGAQKNNGWSEVIPEKPNTNFSEENKQNANSLDKAQKKVFESLTSYNNNKMLNIRIKKHEITQDETQIAIQLESPDNNNGLFTDSDLSSNLSYTSSPVAIDMIEPETNKDNSVGRINIGLMEQLCEQQKNTDIKMDEQ</sequence>
<dbReference type="EMBL" id="MBFR01000175">
    <property type="protein sequence ID" value="PVU92093.1"/>
    <property type="molecule type" value="Genomic_DNA"/>
</dbReference>
<comment type="caution">
    <text evidence="2">The sequence shown here is derived from an EMBL/GenBank/DDBJ whole genome shotgun (WGS) entry which is preliminary data.</text>
</comment>